<feature type="domain" description="Ketoreductase" evidence="4">
    <location>
        <begin position="12"/>
        <end position="172"/>
    </location>
</feature>
<organism evidence="5 6">
    <name type="scientific">Actinacidiphila glaucinigra</name>
    <dbReference type="NCBI Taxonomy" id="235986"/>
    <lineage>
        <taxon>Bacteria</taxon>
        <taxon>Bacillati</taxon>
        <taxon>Actinomycetota</taxon>
        <taxon>Actinomycetes</taxon>
        <taxon>Kitasatosporales</taxon>
        <taxon>Streptomycetaceae</taxon>
        <taxon>Actinacidiphila</taxon>
    </lineage>
</organism>
<dbReference type="GO" id="GO:0016491">
    <property type="term" value="F:oxidoreductase activity"/>
    <property type="evidence" value="ECO:0007669"/>
    <property type="project" value="UniProtKB-KW"/>
</dbReference>
<proteinExistence type="inferred from homology"/>
<comment type="similarity">
    <text evidence="1">Belongs to the short-chain dehydrogenases/reductases (SDR) family.</text>
</comment>
<dbReference type="PRINTS" id="PR00081">
    <property type="entry name" value="GDHRDH"/>
</dbReference>
<keyword evidence="6" id="KW-1185">Reference proteome</keyword>
<dbReference type="InterPro" id="IPR036291">
    <property type="entry name" value="NAD(P)-bd_dom_sf"/>
</dbReference>
<dbReference type="SUPFAM" id="SSF51735">
    <property type="entry name" value="NAD(P)-binding Rossmann-fold domains"/>
    <property type="match status" value="1"/>
</dbReference>
<dbReference type="AlphaFoldDB" id="A0A239KVT6"/>
<dbReference type="InterPro" id="IPR002347">
    <property type="entry name" value="SDR_fam"/>
</dbReference>
<dbReference type="PANTHER" id="PTHR24321:SF8">
    <property type="entry name" value="ESTRADIOL 17-BETA-DEHYDROGENASE 8-RELATED"/>
    <property type="match status" value="1"/>
</dbReference>
<protein>
    <submittedName>
        <fullName evidence="5">NAD(P)-dependent dehydrogenase, short-chain alcohol dehydrogenase family</fullName>
    </submittedName>
</protein>
<evidence type="ECO:0000259" key="4">
    <source>
        <dbReference type="SMART" id="SM00822"/>
    </source>
</evidence>
<dbReference type="EMBL" id="FZOF01000017">
    <property type="protein sequence ID" value="SNT21629.1"/>
    <property type="molecule type" value="Genomic_DNA"/>
</dbReference>
<dbReference type="FunFam" id="3.40.50.720:FF:000084">
    <property type="entry name" value="Short-chain dehydrogenase reductase"/>
    <property type="match status" value="1"/>
</dbReference>
<gene>
    <name evidence="5" type="ORF">SAMN05216252_11733</name>
</gene>
<dbReference type="Pfam" id="PF13561">
    <property type="entry name" value="adh_short_C2"/>
    <property type="match status" value="1"/>
</dbReference>
<dbReference type="OrthoDB" id="7064009at2"/>
<dbReference type="PANTHER" id="PTHR24321">
    <property type="entry name" value="DEHYDROGENASES, SHORT CHAIN"/>
    <property type="match status" value="1"/>
</dbReference>
<dbReference type="InterPro" id="IPR057326">
    <property type="entry name" value="KR_dom"/>
</dbReference>
<dbReference type="Gene3D" id="3.40.50.720">
    <property type="entry name" value="NAD(P)-binding Rossmann-like Domain"/>
    <property type="match status" value="1"/>
</dbReference>
<dbReference type="SMART" id="SM00822">
    <property type="entry name" value="PKS_KR"/>
    <property type="match status" value="1"/>
</dbReference>
<dbReference type="Proteomes" id="UP000198280">
    <property type="component" value="Unassembled WGS sequence"/>
</dbReference>
<name>A0A239KVT6_9ACTN</name>
<sequence>MGVIVYARFAGKVILITGATSGMGWATAERVAGEGAKLVLVARGREVGEALVADIRAAGGEAVFVRADVTEEAEVAEAVGLALSRYGRLDGAFNNAGAPTADGPVTEVDSKAWHADLALNLTSVFYALKYEIPALQASGGGAILNNASVCGVAAYPNRASYNAAKHGVIGLTQSAALDAAATGVRVNALITGGVDTPLSRALARGHPGPTPEESWRSAEAMHPLGRMARPDEVAAFAAFLLSDETGFITGAALAIDGGMTARL</sequence>
<keyword evidence="2" id="KW-0560">Oxidoreductase</keyword>
<keyword evidence="3" id="KW-0520">NAD</keyword>
<dbReference type="InterPro" id="IPR020904">
    <property type="entry name" value="Sc_DH/Rdtase_CS"/>
</dbReference>
<dbReference type="PRINTS" id="PR00080">
    <property type="entry name" value="SDRFAMILY"/>
</dbReference>
<reference evidence="5 6" key="1">
    <citation type="submission" date="2017-06" db="EMBL/GenBank/DDBJ databases">
        <authorList>
            <person name="Kim H.J."/>
            <person name="Triplett B.A."/>
        </authorList>
    </citation>
    <scope>NUCLEOTIDE SEQUENCE [LARGE SCALE GENOMIC DNA]</scope>
    <source>
        <strain evidence="5 6">CGMCC 4.1858</strain>
    </source>
</reference>
<dbReference type="PROSITE" id="PS00061">
    <property type="entry name" value="ADH_SHORT"/>
    <property type="match status" value="1"/>
</dbReference>
<accession>A0A239KVT6</accession>
<dbReference type="CDD" id="cd05233">
    <property type="entry name" value="SDR_c"/>
    <property type="match status" value="1"/>
</dbReference>
<evidence type="ECO:0000256" key="2">
    <source>
        <dbReference type="ARBA" id="ARBA00023002"/>
    </source>
</evidence>
<evidence type="ECO:0000313" key="5">
    <source>
        <dbReference type="EMBL" id="SNT21629.1"/>
    </source>
</evidence>
<evidence type="ECO:0000256" key="3">
    <source>
        <dbReference type="ARBA" id="ARBA00023027"/>
    </source>
</evidence>
<evidence type="ECO:0000256" key="1">
    <source>
        <dbReference type="ARBA" id="ARBA00006484"/>
    </source>
</evidence>
<evidence type="ECO:0000313" key="6">
    <source>
        <dbReference type="Proteomes" id="UP000198280"/>
    </source>
</evidence>